<evidence type="ECO:0000313" key="4">
    <source>
        <dbReference type="EMBL" id="ETO08964.1"/>
    </source>
</evidence>
<dbReference type="PANTHER" id="PTHR19848:SF8">
    <property type="entry name" value="F-BOX AND WD REPEAT DOMAIN CONTAINING 7"/>
    <property type="match status" value="1"/>
</dbReference>
<dbReference type="EMBL" id="ASPP01024504">
    <property type="protein sequence ID" value="ETO08964.1"/>
    <property type="molecule type" value="Genomic_DNA"/>
</dbReference>
<gene>
    <name evidence="4" type="ORF">RFI_28425</name>
</gene>
<feature type="repeat" description="WD" evidence="3">
    <location>
        <begin position="67"/>
        <end position="108"/>
    </location>
</feature>
<accession>X6M4Y6</accession>
<dbReference type="InterPro" id="IPR001680">
    <property type="entry name" value="WD40_rpt"/>
</dbReference>
<protein>
    <submittedName>
        <fullName evidence="4">Pfs, NACHT and WD domain protein</fullName>
    </submittedName>
</protein>
<proteinExistence type="predicted"/>
<dbReference type="Pfam" id="PF00400">
    <property type="entry name" value="WD40"/>
    <property type="match status" value="3"/>
</dbReference>
<dbReference type="InterPro" id="IPR036322">
    <property type="entry name" value="WD40_repeat_dom_sf"/>
</dbReference>
<dbReference type="Proteomes" id="UP000023152">
    <property type="component" value="Unassembled WGS sequence"/>
</dbReference>
<dbReference type="PROSITE" id="PS00678">
    <property type="entry name" value="WD_REPEATS_1"/>
    <property type="match status" value="2"/>
</dbReference>
<evidence type="ECO:0000256" key="1">
    <source>
        <dbReference type="ARBA" id="ARBA00022574"/>
    </source>
</evidence>
<keyword evidence="5" id="KW-1185">Reference proteome</keyword>
<comment type="caution">
    <text evidence="4">The sequence shown here is derived from an EMBL/GenBank/DDBJ whole genome shotgun (WGS) entry which is preliminary data.</text>
</comment>
<dbReference type="InterPro" id="IPR020472">
    <property type="entry name" value="WD40_PAC1"/>
</dbReference>
<dbReference type="InterPro" id="IPR019775">
    <property type="entry name" value="WD40_repeat_CS"/>
</dbReference>
<reference evidence="4 5" key="1">
    <citation type="journal article" date="2013" name="Curr. Biol.">
        <title>The Genome of the Foraminiferan Reticulomyxa filosa.</title>
        <authorList>
            <person name="Glockner G."/>
            <person name="Hulsmann N."/>
            <person name="Schleicher M."/>
            <person name="Noegel A.A."/>
            <person name="Eichinger L."/>
            <person name="Gallinger C."/>
            <person name="Pawlowski J."/>
            <person name="Sierra R."/>
            <person name="Euteneuer U."/>
            <person name="Pillet L."/>
            <person name="Moustafa A."/>
            <person name="Platzer M."/>
            <person name="Groth M."/>
            <person name="Szafranski K."/>
            <person name="Schliwa M."/>
        </authorList>
    </citation>
    <scope>NUCLEOTIDE SEQUENCE [LARGE SCALE GENOMIC DNA]</scope>
</reference>
<dbReference type="PRINTS" id="PR00320">
    <property type="entry name" value="GPROTEINBRPT"/>
</dbReference>
<evidence type="ECO:0000256" key="2">
    <source>
        <dbReference type="ARBA" id="ARBA00022737"/>
    </source>
</evidence>
<dbReference type="SMART" id="SM00320">
    <property type="entry name" value="WD40"/>
    <property type="match status" value="3"/>
</dbReference>
<feature type="repeat" description="WD" evidence="3">
    <location>
        <begin position="109"/>
        <end position="150"/>
    </location>
</feature>
<feature type="repeat" description="WD" evidence="3">
    <location>
        <begin position="151"/>
        <end position="183"/>
    </location>
</feature>
<evidence type="ECO:0000313" key="5">
    <source>
        <dbReference type="Proteomes" id="UP000023152"/>
    </source>
</evidence>
<dbReference type="AlphaFoldDB" id="X6M4Y6"/>
<dbReference type="SUPFAM" id="SSF50978">
    <property type="entry name" value="WD40 repeat-like"/>
    <property type="match status" value="1"/>
</dbReference>
<dbReference type="InterPro" id="IPR015943">
    <property type="entry name" value="WD40/YVTN_repeat-like_dom_sf"/>
</dbReference>
<dbReference type="PANTHER" id="PTHR19848">
    <property type="entry name" value="WD40 REPEAT PROTEIN"/>
    <property type="match status" value="1"/>
</dbReference>
<dbReference type="PROSITE" id="PS50082">
    <property type="entry name" value="WD_REPEATS_2"/>
    <property type="match status" value="3"/>
</dbReference>
<keyword evidence="2" id="KW-0677">Repeat</keyword>
<keyword evidence="1 3" id="KW-0853">WD repeat</keyword>
<name>X6M4Y6_RETFI</name>
<evidence type="ECO:0000256" key="3">
    <source>
        <dbReference type="PROSITE-ProRule" id="PRU00221"/>
    </source>
</evidence>
<sequence length="183" mass="20943">MSFVKELQSFLFTYCHQQKRDNATIEKVIKIIIENWIRILSGKLGWINDFNNIVIKYAKNFELRKILQGHNRGVNSVKFSPNGQFVASCSNDKTIRIWDAESEVVVMQLKGSLDLVRDLKYFPDGQTIVSCSIDKIICLWDVKSGNEIQRLEGHFHLITGLDISPDGSVIATCSLDQTIHIWE</sequence>
<dbReference type="Gene3D" id="2.130.10.10">
    <property type="entry name" value="YVTN repeat-like/Quinoprotein amine dehydrogenase"/>
    <property type="match status" value="1"/>
</dbReference>
<organism evidence="4 5">
    <name type="scientific">Reticulomyxa filosa</name>
    <dbReference type="NCBI Taxonomy" id="46433"/>
    <lineage>
        <taxon>Eukaryota</taxon>
        <taxon>Sar</taxon>
        <taxon>Rhizaria</taxon>
        <taxon>Retaria</taxon>
        <taxon>Foraminifera</taxon>
        <taxon>Monothalamids</taxon>
        <taxon>Reticulomyxidae</taxon>
        <taxon>Reticulomyxa</taxon>
    </lineage>
</organism>
<dbReference type="OrthoDB" id="284782at2759"/>
<dbReference type="PROSITE" id="PS50294">
    <property type="entry name" value="WD_REPEATS_REGION"/>
    <property type="match status" value="3"/>
</dbReference>